<evidence type="ECO:0000313" key="2">
    <source>
        <dbReference type="EMBL" id="MBE1162723.1"/>
    </source>
</evidence>
<feature type="region of interest" description="Disordered" evidence="1">
    <location>
        <begin position="23"/>
        <end position="48"/>
    </location>
</feature>
<comment type="caution">
    <text evidence="2">The sequence shown here is derived from an EMBL/GenBank/DDBJ whole genome shotgun (WGS) entry which is preliminary data.</text>
</comment>
<organism evidence="2 3">
    <name type="scientific">Dyella acidiphila</name>
    <dbReference type="NCBI Taxonomy" id="2775866"/>
    <lineage>
        <taxon>Bacteria</taxon>
        <taxon>Pseudomonadati</taxon>
        <taxon>Pseudomonadota</taxon>
        <taxon>Gammaproteobacteria</taxon>
        <taxon>Lysobacterales</taxon>
        <taxon>Rhodanobacteraceae</taxon>
        <taxon>Dyella</taxon>
    </lineage>
</organism>
<evidence type="ECO:0000313" key="3">
    <source>
        <dbReference type="Proteomes" id="UP000651010"/>
    </source>
</evidence>
<accession>A0ABR9GF96</accession>
<keyword evidence="3" id="KW-1185">Reference proteome</keyword>
<protein>
    <submittedName>
        <fullName evidence="2">Uncharacterized protein</fullName>
    </submittedName>
</protein>
<dbReference type="RefSeq" id="WP_192557566.1">
    <property type="nucleotide sequence ID" value="NZ_JACZZA010000016.1"/>
</dbReference>
<dbReference type="Proteomes" id="UP000651010">
    <property type="component" value="Unassembled WGS sequence"/>
</dbReference>
<reference evidence="2 3" key="1">
    <citation type="submission" date="2020-09" db="EMBL/GenBank/DDBJ databases">
        <title>Dyella sp. 7MK23 isolated from forest soil.</title>
        <authorList>
            <person name="Fu J."/>
        </authorList>
    </citation>
    <scope>NUCLEOTIDE SEQUENCE [LARGE SCALE GENOMIC DNA]</scope>
    <source>
        <strain evidence="2 3">7MK23</strain>
    </source>
</reference>
<evidence type="ECO:0000256" key="1">
    <source>
        <dbReference type="SAM" id="MobiDB-lite"/>
    </source>
</evidence>
<sequence>MSSNRITPSSSLLETLRTLARSRAQDVQGGKSAGNTTTAQRHQVTAQHDVQVLRQRLRELADGTDLSDAQALQQTRNHLLREILLWEFGSDFRNDPQFLPMIDSIGKTFDADPALQQRFADLIADLRKS</sequence>
<feature type="compositionally biased region" description="Polar residues" evidence="1">
    <location>
        <begin position="33"/>
        <end position="48"/>
    </location>
</feature>
<gene>
    <name evidence="2" type="ORF">IGX34_20255</name>
</gene>
<proteinExistence type="predicted"/>
<dbReference type="EMBL" id="JACZZA010000016">
    <property type="protein sequence ID" value="MBE1162723.1"/>
    <property type="molecule type" value="Genomic_DNA"/>
</dbReference>
<name>A0ABR9GF96_9GAMM</name>